<keyword evidence="8" id="KW-1185">Reference proteome</keyword>
<comment type="pathway">
    <text evidence="1">Glycan metabolism; pectin degradation; 2-dehydro-3-deoxy-D-gluconate from pectin: step 1/5.</text>
</comment>
<reference evidence="7 8" key="1">
    <citation type="submission" date="2020-09" db="EMBL/GenBank/DDBJ databases">
        <title>De no assembly of potato wild relative species, Solanum commersonii.</title>
        <authorList>
            <person name="Cho K."/>
        </authorList>
    </citation>
    <scope>NUCLEOTIDE SEQUENCE [LARGE SCALE GENOMIC DNA]</scope>
    <source>
        <strain evidence="7">LZ3.2</strain>
        <tissue evidence="7">Leaf</tissue>
    </source>
</reference>
<evidence type="ECO:0000256" key="3">
    <source>
        <dbReference type="ARBA" id="ARBA00023085"/>
    </source>
</evidence>
<proteinExistence type="predicted"/>
<dbReference type="Pfam" id="PF01095">
    <property type="entry name" value="Pectinesterase"/>
    <property type="match status" value="1"/>
</dbReference>
<accession>A0A9J6A6R7</accession>
<organism evidence="7 8">
    <name type="scientific">Solanum commersonii</name>
    <name type="common">Commerson's wild potato</name>
    <name type="synonym">Commerson's nightshade</name>
    <dbReference type="NCBI Taxonomy" id="4109"/>
    <lineage>
        <taxon>Eukaryota</taxon>
        <taxon>Viridiplantae</taxon>
        <taxon>Streptophyta</taxon>
        <taxon>Embryophyta</taxon>
        <taxon>Tracheophyta</taxon>
        <taxon>Spermatophyta</taxon>
        <taxon>Magnoliopsida</taxon>
        <taxon>eudicotyledons</taxon>
        <taxon>Gunneridae</taxon>
        <taxon>Pentapetalae</taxon>
        <taxon>asterids</taxon>
        <taxon>lamiids</taxon>
        <taxon>Solanales</taxon>
        <taxon>Solanaceae</taxon>
        <taxon>Solanoideae</taxon>
        <taxon>Solaneae</taxon>
        <taxon>Solanum</taxon>
    </lineage>
</organism>
<comment type="caution">
    <text evidence="7">The sequence shown here is derived from an EMBL/GenBank/DDBJ whole genome shotgun (WGS) entry which is preliminary data.</text>
</comment>
<dbReference type="Proteomes" id="UP000824120">
    <property type="component" value="Chromosome 2"/>
</dbReference>
<dbReference type="Gene3D" id="2.160.20.10">
    <property type="entry name" value="Single-stranded right-handed beta-helix, Pectin lyase-like"/>
    <property type="match status" value="1"/>
</dbReference>
<keyword evidence="3" id="KW-0063">Aspartyl esterase</keyword>
<feature type="domain" description="Pectinesterase catalytic" evidence="6">
    <location>
        <begin position="2"/>
        <end position="54"/>
    </location>
</feature>
<evidence type="ECO:0000313" key="7">
    <source>
        <dbReference type="EMBL" id="KAG5620225.1"/>
    </source>
</evidence>
<keyword evidence="4" id="KW-0961">Cell wall biogenesis/degradation</keyword>
<dbReference type="GO" id="GO:0042545">
    <property type="term" value="P:cell wall modification"/>
    <property type="evidence" value="ECO:0007669"/>
    <property type="project" value="InterPro"/>
</dbReference>
<dbReference type="GO" id="GO:0030599">
    <property type="term" value="F:pectinesterase activity"/>
    <property type="evidence" value="ECO:0007669"/>
    <property type="project" value="UniProtKB-EC"/>
</dbReference>
<evidence type="ECO:0000313" key="8">
    <source>
        <dbReference type="Proteomes" id="UP000824120"/>
    </source>
</evidence>
<dbReference type="SUPFAM" id="SSF51126">
    <property type="entry name" value="Pectin lyase-like"/>
    <property type="match status" value="1"/>
</dbReference>
<comment type="catalytic activity">
    <reaction evidence="5">
        <text>[(1-&gt;4)-alpha-D-galacturonosyl methyl ester](n) + n H2O = [(1-&gt;4)-alpha-D-galacturonosyl](n) + n methanol + n H(+)</text>
        <dbReference type="Rhea" id="RHEA:22380"/>
        <dbReference type="Rhea" id="RHEA-COMP:14570"/>
        <dbReference type="Rhea" id="RHEA-COMP:14573"/>
        <dbReference type="ChEBI" id="CHEBI:15377"/>
        <dbReference type="ChEBI" id="CHEBI:15378"/>
        <dbReference type="ChEBI" id="CHEBI:17790"/>
        <dbReference type="ChEBI" id="CHEBI:140522"/>
        <dbReference type="ChEBI" id="CHEBI:140523"/>
        <dbReference type="EC" id="3.1.1.11"/>
    </reaction>
</comment>
<evidence type="ECO:0000256" key="5">
    <source>
        <dbReference type="ARBA" id="ARBA00047928"/>
    </source>
</evidence>
<evidence type="ECO:0000259" key="6">
    <source>
        <dbReference type="Pfam" id="PF01095"/>
    </source>
</evidence>
<evidence type="ECO:0000256" key="2">
    <source>
        <dbReference type="ARBA" id="ARBA00022801"/>
    </source>
</evidence>
<dbReference type="InterPro" id="IPR011050">
    <property type="entry name" value="Pectin_lyase_fold/virulence"/>
</dbReference>
<evidence type="ECO:0000256" key="1">
    <source>
        <dbReference type="ARBA" id="ARBA00005184"/>
    </source>
</evidence>
<dbReference type="AlphaFoldDB" id="A0A9J6A6R7"/>
<gene>
    <name evidence="7" type="ORF">H5410_005443</name>
</gene>
<keyword evidence="2" id="KW-0378">Hydrolase</keyword>
<name>A0A9J6A6R7_SOLCO</name>
<dbReference type="InterPro" id="IPR012334">
    <property type="entry name" value="Pectin_lyas_fold"/>
</dbReference>
<protein>
    <recommendedName>
        <fullName evidence="6">Pectinesterase catalytic domain-containing protein</fullName>
    </recommendedName>
</protein>
<dbReference type="InterPro" id="IPR000070">
    <property type="entry name" value="Pectinesterase_cat"/>
</dbReference>
<dbReference type="EMBL" id="JACXVP010000002">
    <property type="protein sequence ID" value="KAG5620225.1"/>
    <property type="molecule type" value="Genomic_DNA"/>
</dbReference>
<evidence type="ECO:0000256" key="4">
    <source>
        <dbReference type="ARBA" id="ARBA00023316"/>
    </source>
</evidence>
<sequence length="136" mass="16002">MVQDFIFPIIARVVNFQEVALRTFGQSSTLYRCQFNGFQDTLYTNNGNQFYRESIERPIHHHHNTIENYEEWINRTRVGTLRNVTLDAGDNVTIKSRVKWALATNDPRIISTFTMRIFINGDKWNSSTVPHYFDLV</sequence>
<dbReference type="PANTHER" id="PTHR31707">
    <property type="entry name" value="PECTINESTERASE"/>
    <property type="match status" value="1"/>
</dbReference>